<organism evidence="2 3">
    <name type="scientific">Amycolatopsis bartoniae</name>
    <dbReference type="NCBI Taxonomy" id="941986"/>
    <lineage>
        <taxon>Bacteria</taxon>
        <taxon>Bacillati</taxon>
        <taxon>Actinomycetota</taxon>
        <taxon>Actinomycetes</taxon>
        <taxon>Pseudonocardiales</taxon>
        <taxon>Pseudonocardiaceae</taxon>
        <taxon>Amycolatopsis</taxon>
    </lineage>
</organism>
<evidence type="ECO:0000313" key="2">
    <source>
        <dbReference type="EMBL" id="GHF42122.1"/>
    </source>
</evidence>
<name>A0A8H9M9M3_9PSEU</name>
<accession>A0A8H9M9M3</accession>
<keyword evidence="3" id="KW-1185">Reference proteome</keyword>
<dbReference type="Proteomes" id="UP000658656">
    <property type="component" value="Unassembled WGS sequence"/>
</dbReference>
<evidence type="ECO:0000256" key="1">
    <source>
        <dbReference type="SAM" id="MobiDB-lite"/>
    </source>
</evidence>
<reference evidence="2" key="1">
    <citation type="journal article" date="2014" name="Int. J. Syst. Evol. Microbiol.">
        <title>Complete genome sequence of Corynebacterium casei LMG S-19264T (=DSM 44701T), isolated from a smear-ripened cheese.</title>
        <authorList>
            <consortium name="US DOE Joint Genome Institute (JGI-PGF)"/>
            <person name="Walter F."/>
            <person name="Albersmeier A."/>
            <person name="Kalinowski J."/>
            <person name="Ruckert C."/>
        </authorList>
    </citation>
    <scope>NUCLEOTIDE SEQUENCE</scope>
    <source>
        <strain evidence="2">CGMCC 4.7679</strain>
    </source>
</reference>
<gene>
    <name evidence="2" type="ORF">GCM10017566_14620</name>
</gene>
<comment type="caution">
    <text evidence="2">The sequence shown here is derived from an EMBL/GenBank/DDBJ whole genome shotgun (WGS) entry which is preliminary data.</text>
</comment>
<reference evidence="2" key="2">
    <citation type="submission" date="2020-09" db="EMBL/GenBank/DDBJ databases">
        <authorList>
            <person name="Sun Q."/>
            <person name="Zhou Y."/>
        </authorList>
    </citation>
    <scope>NUCLEOTIDE SEQUENCE</scope>
    <source>
        <strain evidence="2">CGMCC 4.7679</strain>
    </source>
</reference>
<dbReference type="AlphaFoldDB" id="A0A8H9M9M3"/>
<feature type="compositionally biased region" description="Low complexity" evidence="1">
    <location>
        <begin position="1"/>
        <end position="18"/>
    </location>
</feature>
<proteinExistence type="predicted"/>
<feature type="region of interest" description="Disordered" evidence="1">
    <location>
        <begin position="1"/>
        <end position="42"/>
    </location>
</feature>
<sequence length="83" mass="8340">MPAATASTISAAAASQAMRARRGRRSRSPMTPATSPNTQAGRIAAALTKPSSPGLAAKTVTPTAPIAVVVNVEPKVELTSADQ</sequence>
<protein>
    <submittedName>
        <fullName evidence="2">Uncharacterized protein</fullName>
    </submittedName>
</protein>
<dbReference type="EMBL" id="BNAV01000001">
    <property type="protein sequence ID" value="GHF42122.1"/>
    <property type="molecule type" value="Genomic_DNA"/>
</dbReference>
<evidence type="ECO:0000313" key="3">
    <source>
        <dbReference type="Proteomes" id="UP000658656"/>
    </source>
</evidence>